<organism evidence="1 2">
    <name type="scientific">Phytophthora ramorum</name>
    <name type="common">Sudden oak death agent</name>
    <dbReference type="NCBI Taxonomy" id="164328"/>
    <lineage>
        <taxon>Eukaryota</taxon>
        <taxon>Sar</taxon>
        <taxon>Stramenopiles</taxon>
        <taxon>Oomycota</taxon>
        <taxon>Peronosporomycetes</taxon>
        <taxon>Peronosporales</taxon>
        <taxon>Peronosporaceae</taxon>
        <taxon>Phytophthora</taxon>
    </lineage>
</organism>
<protein>
    <submittedName>
        <fullName evidence="1">Uncharacterized protein</fullName>
    </submittedName>
</protein>
<sequence length="284" mass="31590">MTTLGMAPPLVEDAEKSDVGSLLRHVRAHQRQHDDRAYDSGSPAAIRRCKTILTKLRKLLPKLMRPVATLATEKAVLVLQDLCQLLALLLGGSACPHSMTLFMESNTGASRAADDPSASGFPTYPTLATMLFYMVSFYTNERLRQAQREIRGVTLQMILFLQRNDVYGFIHFFRDTVLLLEDCFLLEESLKNREATDLLPGGANIMCYLDTAIHVYQDADGPLGAKSTATLCGCMPITDSSHLYERREQLKQMLPSIQVGSYGMVVTLRQSVVVLADRIARYAN</sequence>
<proteinExistence type="predicted"/>
<dbReference type="HOGENOM" id="CLU_981663_0_0_1"/>
<reference evidence="2" key="1">
    <citation type="journal article" date="2006" name="Science">
        <title>Phytophthora genome sequences uncover evolutionary origins and mechanisms of pathogenesis.</title>
        <authorList>
            <person name="Tyler B.M."/>
            <person name="Tripathy S."/>
            <person name="Zhang X."/>
            <person name="Dehal P."/>
            <person name="Jiang R.H."/>
            <person name="Aerts A."/>
            <person name="Arredondo F.D."/>
            <person name="Baxter L."/>
            <person name="Bensasson D."/>
            <person name="Beynon J.L."/>
            <person name="Chapman J."/>
            <person name="Damasceno C.M."/>
            <person name="Dorrance A.E."/>
            <person name="Dou D."/>
            <person name="Dickerman A.W."/>
            <person name="Dubchak I.L."/>
            <person name="Garbelotto M."/>
            <person name="Gijzen M."/>
            <person name="Gordon S.G."/>
            <person name="Govers F."/>
            <person name="Grunwald N.J."/>
            <person name="Huang W."/>
            <person name="Ivors K.L."/>
            <person name="Jones R.W."/>
            <person name="Kamoun S."/>
            <person name="Krampis K."/>
            <person name="Lamour K.H."/>
            <person name="Lee M.K."/>
            <person name="McDonald W.H."/>
            <person name="Medina M."/>
            <person name="Meijer H.J."/>
            <person name="Nordberg E.K."/>
            <person name="Maclean D.J."/>
            <person name="Ospina-Giraldo M.D."/>
            <person name="Morris P.F."/>
            <person name="Phuntumart V."/>
            <person name="Putnam N.H."/>
            <person name="Rash S."/>
            <person name="Rose J.K."/>
            <person name="Sakihama Y."/>
            <person name="Salamov A.A."/>
            <person name="Savidor A."/>
            <person name="Scheuring C.F."/>
            <person name="Smith B.M."/>
            <person name="Sobral B.W."/>
            <person name="Terry A."/>
            <person name="Torto-Alalibo T.A."/>
            <person name="Win J."/>
            <person name="Xu Z."/>
            <person name="Zhang H."/>
            <person name="Grigoriev I.V."/>
            <person name="Rokhsar D.S."/>
            <person name="Boore J.L."/>
        </authorList>
    </citation>
    <scope>NUCLEOTIDE SEQUENCE [LARGE SCALE GENOMIC DNA]</scope>
    <source>
        <strain evidence="2">Pr102</strain>
    </source>
</reference>
<evidence type="ECO:0000313" key="1">
    <source>
        <dbReference type="EnsemblProtists" id="Phyra77597"/>
    </source>
</evidence>
<evidence type="ECO:0000313" key="2">
    <source>
        <dbReference type="Proteomes" id="UP000005238"/>
    </source>
</evidence>
<name>H3GM95_PHYRM</name>
<dbReference type="VEuPathDB" id="FungiDB:KRP22_7799"/>
<reference evidence="1" key="2">
    <citation type="submission" date="2015-06" db="UniProtKB">
        <authorList>
            <consortium name="EnsemblProtists"/>
        </authorList>
    </citation>
    <scope>IDENTIFICATION</scope>
    <source>
        <strain evidence="1">Pr102</strain>
    </source>
</reference>
<keyword evidence="2" id="KW-1185">Reference proteome</keyword>
<accession>H3GM95</accession>
<dbReference type="VEuPathDB" id="FungiDB:KRP23_2345"/>
<dbReference type="InParanoid" id="H3GM95"/>
<dbReference type="AlphaFoldDB" id="H3GM95"/>
<dbReference type="EnsemblProtists" id="Phyra77597">
    <property type="protein sequence ID" value="Phyra77597"/>
    <property type="gene ID" value="Phyra77597"/>
</dbReference>
<dbReference type="STRING" id="164328.H3GM95"/>
<dbReference type="Proteomes" id="UP000005238">
    <property type="component" value="Unassembled WGS sequence"/>
</dbReference>
<dbReference type="eggNOG" id="KOG0890">
    <property type="taxonomic scope" value="Eukaryota"/>
</dbReference>
<dbReference type="EMBL" id="DS566022">
    <property type="status" value="NOT_ANNOTATED_CDS"/>
    <property type="molecule type" value="Genomic_DNA"/>
</dbReference>